<evidence type="ECO:0000256" key="2">
    <source>
        <dbReference type="ARBA" id="ARBA00004651"/>
    </source>
</evidence>
<dbReference type="Proteomes" id="UP000285301">
    <property type="component" value="Unassembled WGS sequence"/>
</dbReference>
<feature type="transmembrane region" description="Helical" evidence="13">
    <location>
        <begin position="7"/>
        <end position="31"/>
    </location>
</feature>
<organism evidence="14 16">
    <name type="scientific">Dinothrombium tinctorium</name>
    <dbReference type="NCBI Taxonomy" id="1965070"/>
    <lineage>
        <taxon>Eukaryota</taxon>
        <taxon>Metazoa</taxon>
        <taxon>Ecdysozoa</taxon>
        <taxon>Arthropoda</taxon>
        <taxon>Chelicerata</taxon>
        <taxon>Arachnida</taxon>
        <taxon>Acari</taxon>
        <taxon>Acariformes</taxon>
        <taxon>Trombidiformes</taxon>
        <taxon>Prostigmata</taxon>
        <taxon>Anystina</taxon>
        <taxon>Parasitengona</taxon>
        <taxon>Trombidioidea</taxon>
        <taxon>Trombidiidae</taxon>
        <taxon>Dinothrombium</taxon>
    </lineage>
</organism>
<keyword evidence="16" id="KW-1185">Reference proteome</keyword>
<reference evidence="14" key="2">
    <citation type="submission" date="2018-11" db="EMBL/GenBank/DDBJ databases">
        <title>Trombidioid mite genomics.</title>
        <authorList>
            <person name="Dong X."/>
        </authorList>
    </citation>
    <scope>NUCLEOTIDE SEQUENCE</scope>
    <source>
        <strain evidence="14">UoL-WK</strain>
    </source>
</reference>
<keyword evidence="6 13" id="KW-1133">Transmembrane helix</keyword>
<keyword evidence="8" id="KW-1015">Disulfide bond</keyword>
<evidence type="ECO:0000256" key="4">
    <source>
        <dbReference type="ARBA" id="ARBA00022475"/>
    </source>
</evidence>
<dbReference type="AlphaFoldDB" id="A0A3S3PFC7"/>
<evidence type="ECO:0000256" key="10">
    <source>
        <dbReference type="ARBA" id="ARBA00023180"/>
    </source>
</evidence>
<dbReference type="PRINTS" id="PR01609">
    <property type="entry name" value="CD36FAMILY"/>
</dbReference>
<evidence type="ECO:0000256" key="5">
    <source>
        <dbReference type="ARBA" id="ARBA00022692"/>
    </source>
</evidence>
<keyword evidence="5 13" id="KW-0812">Transmembrane</keyword>
<evidence type="ECO:0000256" key="1">
    <source>
        <dbReference type="ARBA" id="ARBA00004189"/>
    </source>
</evidence>
<keyword evidence="9 14" id="KW-0675">Receptor</keyword>
<dbReference type="InterPro" id="IPR002159">
    <property type="entry name" value="CD36_fam"/>
</dbReference>
<feature type="transmembrane region" description="Helical" evidence="13">
    <location>
        <begin position="465"/>
        <end position="490"/>
    </location>
</feature>
<dbReference type="EMBL" id="NCKU01001754">
    <property type="protein sequence ID" value="RWS11339.1"/>
    <property type="molecule type" value="Genomic_DNA"/>
</dbReference>
<dbReference type="Pfam" id="PF01130">
    <property type="entry name" value="CD36"/>
    <property type="match status" value="1"/>
</dbReference>
<name>A0A3S3PFC7_9ACAR</name>
<dbReference type="OrthoDB" id="514335at2759"/>
<protein>
    <recommendedName>
        <fullName evidence="11">Scavenger receptor class B member 1</fullName>
    </recommendedName>
    <alternativeName>
        <fullName evidence="12">SR-BI</fullName>
    </alternativeName>
</protein>
<dbReference type="PANTHER" id="PTHR11923:SF110">
    <property type="entry name" value="SCAVENGER RECEPTOR CLASS B MEMBER 1"/>
    <property type="match status" value="1"/>
</dbReference>
<keyword evidence="7 13" id="KW-0472">Membrane</keyword>
<evidence type="ECO:0000256" key="11">
    <source>
        <dbReference type="ARBA" id="ARBA00040821"/>
    </source>
</evidence>
<comment type="similarity">
    <text evidence="3">Belongs to the CD36 family.</text>
</comment>
<dbReference type="EMBL" id="NCKU01001755">
    <property type="protein sequence ID" value="RWS11335.1"/>
    <property type="molecule type" value="Genomic_DNA"/>
</dbReference>
<sequence>MNQKPALIAASGVFLIFLGISAFFGLPYLMLEEVYKRLELLEGSESFEFWKEIPLPVYHKFYFFNVTNANEIERLGSKPILEEIGPFTYRNYLRKNNINFNKNGTVTYRESKTWQFQPHLSSAPESQVIVTLNTPLAFTLTLLQTAAPTVRVIVTLALDAVTEGFFIRRTVKQLLFDGYPDLLTTFGPLLNPGIPSNNNGKFGYFYPRNNTDDGIYVVYTGETGIEQLNLIDKFNGKSRLTYWTSPECNSLKGATKGEIRPPLKPDEDTVYLFNPEMCRVLSLRYEKNVQSHEGLAAKRFKLDPNTFKNKNDYPPNACYTSKLPNHPQPQIFPIPRAQQQQLKFPFPSGVFDMSACRFGVPLLLSLPHFYNADPYYFTTLDGMSPNESRHGFWIDIDPTTGASVGLSAKMQVNVYISRYPGLLRYRNIPEIVFPVFWQAVEVEMTQEFASNLQMANNVPSLVASVAGYSLGVTGIVVLFTALFIALIPLYKLHKAEINKVSVNASESRTRLDDDSKGIISKRVSTLDLGIDNPIPVSNC</sequence>
<evidence type="ECO:0000256" key="7">
    <source>
        <dbReference type="ARBA" id="ARBA00023136"/>
    </source>
</evidence>
<dbReference type="GO" id="GO:0005901">
    <property type="term" value="C:caveola"/>
    <property type="evidence" value="ECO:0007669"/>
    <property type="project" value="UniProtKB-SubCell"/>
</dbReference>
<evidence type="ECO:0000256" key="6">
    <source>
        <dbReference type="ARBA" id="ARBA00022989"/>
    </source>
</evidence>
<keyword evidence="4" id="KW-1003">Cell membrane</keyword>
<keyword evidence="10" id="KW-0325">Glycoprotein</keyword>
<comment type="caution">
    <text evidence="14">The sequence shown here is derived from an EMBL/GenBank/DDBJ whole genome shotgun (WGS) entry which is preliminary data.</text>
</comment>
<reference evidence="14 16" key="1">
    <citation type="journal article" date="2018" name="Gigascience">
        <title>Genomes of trombidid mites reveal novel predicted allergens and laterally-transferred genes associated with secondary metabolism.</title>
        <authorList>
            <person name="Dong X."/>
            <person name="Chaisiri K."/>
            <person name="Xia D."/>
            <person name="Armstrong S.D."/>
            <person name="Fang Y."/>
            <person name="Donnelly M.J."/>
            <person name="Kadowaki T."/>
            <person name="McGarry J.W."/>
            <person name="Darby A.C."/>
            <person name="Makepeace B.L."/>
        </authorList>
    </citation>
    <scope>NUCLEOTIDE SEQUENCE [LARGE SCALE GENOMIC DNA]</scope>
    <source>
        <strain evidence="14">UoL-WK</strain>
    </source>
</reference>
<evidence type="ECO:0000256" key="9">
    <source>
        <dbReference type="ARBA" id="ARBA00023170"/>
    </source>
</evidence>
<dbReference type="GO" id="GO:0005737">
    <property type="term" value="C:cytoplasm"/>
    <property type="evidence" value="ECO:0007669"/>
    <property type="project" value="TreeGrafter"/>
</dbReference>
<evidence type="ECO:0000313" key="15">
    <source>
        <dbReference type="EMBL" id="RWS11339.1"/>
    </source>
</evidence>
<dbReference type="STRING" id="1965070.A0A3S3PFC7"/>
<evidence type="ECO:0000256" key="3">
    <source>
        <dbReference type="ARBA" id="ARBA00010532"/>
    </source>
</evidence>
<dbReference type="PANTHER" id="PTHR11923">
    <property type="entry name" value="SCAVENGER RECEPTOR CLASS B TYPE-1 SR-B1"/>
    <property type="match status" value="1"/>
</dbReference>
<evidence type="ECO:0000313" key="16">
    <source>
        <dbReference type="Proteomes" id="UP000285301"/>
    </source>
</evidence>
<proteinExistence type="inferred from homology"/>
<evidence type="ECO:0000256" key="13">
    <source>
        <dbReference type="SAM" id="Phobius"/>
    </source>
</evidence>
<evidence type="ECO:0000256" key="12">
    <source>
        <dbReference type="ARBA" id="ARBA00042244"/>
    </source>
</evidence>
<gene>
    <name evidence="14" type="ORF">B4U79_08151</name>
    <name evidence="15" type="ORF">B4U79_14843</name>
</gene>
<evidence type="ECO:0000256" key="8">
    <source>
        <dbReference type="ARBA" id="ARBA00023157"/>
    </source>
</evidence>
<dbReference type="GO" id="GO:0005044">
    <property type="term" value="F:scavenger receptor activity"/>
    <property type="evidence" value="ECO:0007669"/>
    <property type="project" value="TreeGrafter"/>
</dbReference>
<accession>A0A3S3PFC7</accession>
<comment type="subcellular location">
    <subcellularLocation>
        <location evidence="2">Cell membrane</location>
        <topology evidence="2">Multi-pass membrane protein</topology>
    </subcellularLocation>
    <subcellularLocation>
        <location evidence="1">Membrane</location>
        <location evidence="1">Caveola</location>
        <topology evidence="1">Multi-pass membrane protein</topology>
    </subcellularLocation>
</comment>
<evidence type="ECO:0000313" key="14">
    <source>
        <dbReference type="EMBL" id="RWS11335.1"/>
    </source>
</evidence>